<evidence type="ECO:0000313" key="2">
    <source>
        <dbReference type="Proteomes" id="UP000675881"/>
    </source>
</evidence>
<protein>
    <submittedName>
        <fullName evidence="1">(salmon louse) hypothetical protein</fullName>
    </submittedName>
</protein>
<gene>
    <name evidence="1" type="ORF">LSAA_13168</name>
</gene>
<accession>A0A7R8D2L2</accession>
<proteinExistence type="predicted"/>
<evidence type="ECO:0000313" key="1">
    <source>
        <dbReference type="EMBL" id="CAF3006279.1"/>
    </source>
</evidence>
<keyword evidence="2" id="KW-1185">Reference proteome</keyword>
<dbReference type="Proteomes" id="UP000675881">
    <property type="component" value="Chromosome 7"/>
</dbReference>
<sequence length="110" mass="12813">MSRNKCISAIFLFKSSKWISGKVIISSLKGISLIWKPSDFMAFKRLKFQTFTRYNGSVTNIMILVITKQEFDIAFLEWFHLESSSQRFDASVYFWKIKRNNGAILSNSQV</sequence>
<dbReference type="EMBL" id="HG994586">
    <property type="protein sequence ID" value="CAF3006279.1"/>
    <property type="molecule type" value="Genomic_DNA"/>
</dbReference>
<dbReference type="AlphaFoldDB" id="A0A7R8D2L2"/>
<reference evidence="1" key="1">
    <citation type="submission" date="2021-02" db="EMBL/GenBank/DDBJ databases">
        <authorList>
            <person name="Bekaert M."/>
        </authorList>
    </citation>
    <scope>NUCLEOTIDE SEQUENCE</scope>
    <source>
        <strain evidence="1">IoA-00</strain>
    </source>
</reference>
<organism evidence="1 2">
    <name type="scientific">Lepeophtheirus salmonis</name>
    <name type="common">Salmon louse</name>
    <name type="synonym">Caligus salmonis</name>
    <dbReference type="NCBI Taxonomy" id="72036"/>
    <lineage>
        <taxon>Eukaryota</taxon>
        <taxon>Metazoa</taxon>
        <taxon>Ecdysozoa</taxon>
        <taxon>Arthropoda</taxon>
        <taxon>Crustacea</taxon>
        <taxon>Multicrustacea</taxon>
        <taxon>Hexanauplia</taxon>
        <taxon>Copepoda</taxon>
        <taxon>Siphonostomatoida</taxon>
        <taxon>Caligidae</taxon>
        <taxon>Lepeophtheirus</taxon>
    </lineage>
</organism>
<name>A0A7R8D2L2_LEPSM</name>